<feature type="domain" description="UspA" evidence="2">
    <location>
        <begin position="6"/>
        <end position="143"/>
    </location>
</feature>
<reference evidence="3 4" key="1">
    <citation type="submission" date="2019-08" db="EMBL/GenBank/DDBJ databases">
        <title>Actinomadura sp. nov. CYP1-5 isolated from mountain soil.</title>
        <authorList>
            <person name="Songsumanus A."/>
            <person name="Kuncharoen N."/>
            <person name="Kudo T."/>
            <person name="Yuki M."/>
            <person name="Igarashi Y."/>
            <person name="Tanasupawat S."/>
        </authorList>
    </citation>
    <scope>NUCLEOTIDE SEQUENCE [LARGE SCALE GENOMIC DNA]</scope>
    <source>
        <strain evidence="3 4">GKU157</strain>
    </source>
</reference>
<dbReference type="PRINTS" id="PR01438">
    <property type="entry name" value="UNVRSLSTRESS"/>
</dbReference>
<dbReference type="OrthoDB" id="9816117at2"/>
<evidence type="ECO:0000313" key="4">
    <source>
        <dbReference type="Proteomes" id="UP000322634"/>
    </source>
</evidence>
<dbReference type="InterPro" id="IPR006015">
    <property type="entry name" value="Universal_stress_UspA"/>
</dbReference>
<name>A0A5D0TWT3_9ACTN</name>
<accession>A0A5D0TWT3</accession>
<evidence type="ECO:0000259" key="2">
    <source>
        <dbReference type="Pfam" id="PF00582"/>
    </source>
</evidence>
<comment type="similarity">
    <text evidence="1">Belongs to the universal stress protein A family.</text>
</comment>
<feature type="domain" description="UspA" evidence="2">
    <location>
        <begin position="155"/>
        <end position="283"/>
    </location>
</feature>
<dbReference type="EMBL" id="VSFF01000012">
    <property type="protein sequence ID" value="TYC10287.1"/>
    <property type="molecule type" value="Genomic_DNA"/>
</dbReference>
<organism evidence="3 4">
    <name type="scientific">Actinomadura syzygii</name>
    <dbReference type="NCBI Taxonomy" id="1427538"/>
    <lineage>
        <taxon>Bacteria</taxon>
        <taxon>Bacillati</taxon>
        <taxon>Actinomycetota</taxon>
        <taxon>Actinomycetes</taxon>
        <taxon>Streptosporangiales</taxon>
        <taxon>Thermomonosporaceae</taxon>
        <taxon>Actinomadura</taxon>
    </lineage>
</organism>
<dbReference type="Pfam" id="PF00582">
    <property type="entry name" value="Usp"/>
    <property type="match status" value="2"/>
</dbReference>
<dbReference type="RefSeq" id="WP_148353540.1">
    <property type="nucleotide sequence ID" value="NZ_JBHSBF010000006.1"/>
</dbReference>
<dbReference type="PANTHER" id="PTHR46268">
    <property type="entry name" value="STRESS RESPONSE PROTEIN NHAX"/>
    <property type="match status" value="1"/>
</dbReference>
<dbReference type="Gene3D" id="3.40.50.620">
    <property type="entry name" value="HUPs"/>
    <property type="match status" value="2"/>
</dbReference>
<dbReference type="InterPro" id="IPR014729">
    <property type="entry name" value="Rossmann-like_a/b/a_fold"/>
</dbReference>
<dbReference type="Proteomes" id="UP000322634">
    <property type="component" value="Unassembled WGS sequence"/>
</dbReference>
<dbReference type="InterPro" id="IPR006016">
    <property type="entry name" value="UspA"/>
</dbReference>
<evidence type="ECO:0000313" key="3">
    <source>
        <dbReference type="EMBL" id="TYC10287.1"/>
    </source>
</evidence>
<evidence type="ECO:0000256" key="1">
    <source>
        <dbReference type="ARBA" id="ARBA00008791"/>
    </source>
</evidence>
<dbReference type="SUPFAM" id="SSF52402">
    <property type="entry name" value="Adenine nucleotide alpha hydrolases-like"/>
    <property type="match status" value="2"/>
</dbReference>
<proteinExistence type="inferred from homology"/>
<dbReference type="AlphaFoldDB" id="A0A5D0TWT3"/>
<comment type="caution">
    <text evidence="3">The sequence shown here is derived from an EMBL/GenBank/DDBJ whole genome shotgun (WGS) entry which is preliminary data.</text>
</comment>
<dbReference type="PANTHER" id="PTHR46268:SF6">
    <property type="entry name" value="UNIVERSAL STRESS PROTEIN UP12"/>
    <property type="match status" value="1"/>
</dbReference>
<keyword evidence="4" id="KW-1185">Reference proteome</keyword>
<dbReference type="CDD" id="cd23659">
    <property type="entry name" value="USP_At3g01520-like"/>
    <property type="match status" value="1"/>
</dbReference>
<protein>
    <submittedName>
        <fullName evidence="3">Universal stress protein</fullName>
    </submittedName>
</protein>
<sequence length="286" mass="29952">MSTQRTTILAGADGSASSDHAIGWAADEAARTATTLRILHVVETATLDGPGHTTDGISEALVKSGNQILEEARALALHRRPALAVETMLVHDRTVAAGLRQYADEATAVVVGHRGRGGFTGLLLGSTSLRLAGHYPGPVIVIRDRPEGDDPTTEEVVVGLDLVEDPAPALDHAFAAAAVRGAPLRAVHACRLPTLAIEARVEWPILADSLRGHLATTLAPWRERYPDVKVVKGVVAGHPTEALAMASTNAALLVVGSRGRSLPLGSVSHGVIHHAHCPVAVVRPYE</sequence>
<gene>
    <name evidence="3" type="ORF">FXF65_30650</name>
</gene>